<dbReference type="InterPro" id="IPR012132">
    <property type="entry name" value="GMC_OxRdtase"/>
</dbReference>
<dbReference type="EC" id="1.1.3.4" evidence="14"/>
<dbReference type="InterPro" id="IPR000172">
    <property type="entry name" value="GMC_OxRdtase_N"/>
</dbReference>
<evidence type="ECO:0000256" key="8">
    <source>
        <dbReference type="ARBA" id="ARBA00022512"/>
    </source>
</evidence>
<evidence type="ECO:0000256" key="4">
    <source>
        <dbReference type="ARBA" id="ARBA00004498"/>
    </source>
</evidence>
<feature type="binding site" evidence="16">
    <location>
        <position position="116"/>
    </location>
    <ligand>
        <name>FAD</name>
        <dbReference type="ChEBI" id="CHEBI:57692"/>
    </ligand>
</feature>
<evidence type="ECO:0000256" key="15">
    <source>
        <dbReference type="PIRSR" id="PIRSR000137-1"/>
    </source>
</evidence>
<dbReference type="SUPFAM" id="SSF51905">
    <property type="entry name" value="FAD/NAD(P)-binding domain"/>
    <property type="match status" value="1"/>
</dbReference>
<evidence type="ECO:0000256" key="7">
    <source>
        <dbReference type="ARBA" id="ARBA00022490"/>
    </source>
</evidence>
<keyword evidence="7" id="KW-0963">Cytoplasm</keyword>
<keyword evidence="12" id="KW-0560">Oxidoreductase</keyword>
<sequence length="666" mass="71220">MRCSLSASQIISAGLAIVPVAHALSPRTEISDSYDFVIIGGGQAGLTVGGRLAEDTNHTVLVLEAGGNGDEYRERIDTPAYSYYDSLWTTPLNWKYYTVPQSNADDREIYWPRGKVLGGSSAINGLYLTRPGEGDITAWKDLLGDMDGAENWSWDSFYAAMKKSENFTAPSDSIAEEADIHWDTSTHGTQGPIQASYPGYTFPQVGYWSESLENIGISISADMYGGDNWGAEVSTSCINPSNWTRSYSRTGYLDPLPDRGNYDVLANAYVTRIVFDTSNADNLTATAVEYTTDNGTTTSTVNITKEVILSAGSIGSPAILMYSGVGPKDVLSDAGIDLLSELPGVGQHLQDHFSATLTWNNSVTTSGDIYYEDETDKDNELYLSYIDDAVAYVNATAIYGSDVSSMESSILASIDQYAPNSTYGDEVIAGYKAICNITAKKIFNSPTGIIELLFMNSDANGDIGITAALQHPYSHGRIYINSSNPLDYPVIDPNYLYNPADGTQHWRSNPLSNNLTVETAPGSDVSTDDEWVTWLRGAASTEFHPSSTCAMLPLELGGVVDANLLVYGLANVRVADASVPPISLSTHLMSSTYGVAEMAASIIRGFYNGVPLTQSSGSSTSSSSGSTATAAAKSAQTVAPSNSASSNQGALLYSWISIVLFIGLSL</sequence>
<comment type="caution">
    <text evidence="19">The sequence shown here is derived from an EMBL/GenBank/DDBJ whole genome shotgun (WGS) entry which is preliminary data.</text>
</comment>
<evidence type="ECO:0000256" key="14">
    <source>
        <dbReference type="ARBA" id="ARBA00049722"/>
    </source>
</evidence>
<evidence type="ECO:0000259" key="18">
    <source>
        <dbReference type="PROSITE" id="PS00624"/>
    </source>
</evidence>
<dbReference type="InterPro" id="IPR027424">
    <property type="entry name" value="Glucose_Oxidase_domain_2"/>
</dbReference>
<dbReference type="Gene3D" id="4.10.450.10">
    <property type="entry name" value="Glucose Oxidase, domain 2"/>
    <property type="match status" value="1"/>
</dbReference>
<evidence type="ECO:0000256" key="11">
    <source>
        <dbReference type="ARBA" id="ARBA00022827"/>
    </source>
</evidence>
<comment type="subcellular location">
    <subcellularLocation>
        <location evidence="3">Cytoplasm</location>
    </subcellularLocation>
    <subcellularLocation>
        <location evidence="2">Secreted</location>
        <location evidence="2">Cell wall</location>
    </subcellularLocation>
    <subcellularLocation>
        <location evidence="4">Secreted</location>
        <location evidence="4">Extracellular space</location>
        <location evidence="4">Extracellular matrix</location>
    </subcellularLocation>
</comment>
<reference evidence="19 20" key="1">
    <citation type="journal article" date="2023" name="IMA Fungus">
        <title>Comparative genomic study of the Penicillium genus elucidates a diverse pangenome and 15 lateral gene transfer events.</title>
        <authorList>
            <person name="Petersen C."/>
            <person name="Sorensen T."/>
            <person name="Nielsen M.R."/>
            <person name="Sondergaard T.E."/>
            <person name="Sorensen J.L."/>
            <person name="Fitzpatrick D.A."/>
            <person name="Frisvad J.C."/>
            <person name="Nielsen K.L."/>
        </authorList>
    </citation>
    <scope>NUCLEOTIDE SEQUENCE [LARGE SCALE GENOMIC DNA]</scope>
    <source>
        <strain evidence="19 20">IBT 35679</strain>
    </source>
</reference>
<accession>A0AAD6CX54</accession>
<feature type="chain" id="PRO_5042297652" description="glucose oxidase" evidence="17">
    <location>
        <begin position="24"/>
        <end position="666"/>
    </location>
</feature>
<dbReference type="PANTHER" id="PTHR11552">
    <property type="entry name" value="GLUCOSE-METHANOL-CHOLINE GMC OXIDOREDUCTASE"/>
    <property type="match status" value="1"/>
</dbReference>
<gene>
    <name evidence="19" type="ORF">N7494_006137</name>
</gene>
<feature type="active site" description="Proton donor" evidence="15">
    <location>
        <position position="544"/>
    </location>
</feature>
<keyword evidence="17" id="KW-0732">Signal</keyword>
<protein>
    <recommendedName>
        <fullName evidence="14">glucose oxidase</fullName>
        <ecNumber evidence="14">1.1.3.4</ecNumber>
    </recommendedName>
</protein>
<dbReference type="InterPro" id="IPR036188">
    <property type="entry name" value="FAD/NAD-bd_sf"/>
</dbReference>
<dbReference type="AlphaFoldDB" id="A0AAD6CX54"/>
<evidence type="ECO:0000256" key="12">
    <source>
        <dbReference type="ARBA" id="ARBA00023002"/>
    </source>
</evidence>
<evidence type="ECO:0000256" key="13">
    <source>
        <dbReference type="ARBA" id="ARBA00049435"/>
    </source>
</evidence>
<keyword evidence="8" id="KW-0134">Cell wall</keyword>
<dbReference type="Proteomes" id="UP001220324">
    <property type="component" value="Unassembled WGS sequence"/>
</dbReference>
<feature type="domain" description="Glucose-methanol-choline oxidoreductase N-terminal" evidence="18">
    <location>
        <begin position="312"/>
        <end position="326"/>
    </location>
</feature>
<dbReference type="EMBL" id="JAQIZZ010000005">
    <property type="protein sequence ID" value="KAJ5541061.1"/>
    <property type="molecule type" value="Genomic_DNA"/>
</dbReference>
<comment type="catalytic activity">
    <reaction evidence="13">
        <text>beta-D-glucose + O2 = D-glucono-1,5-lactone + H2O2</text>
        <dbReference type="Rhea" id="RHEA:11428"/>
        <dbReference type="ChEBI" id="CHEBI:15379"/>
        <dbReference type="ChEBI" id="CHEBI:15903"/>
        <dbReference type="ChEBI" id="CHEBI:16217"/>
        <dbReference type="ChEBI" id="CHEBI:16240"/>
        <dbReference type="EC" id="1.1.3.4"/>
    </reaction>
    <physiologicalReaction direction="left-to-right" evidence="13">
        <dbReference type="Rhea" id="RHEA:11429"/>
    </physiologicalReaction>
</comment>
<evidence type="ECO:0000256" key="6">
    <source>
        <dbReference type="ARBA" id="ARBA00011738"/>
    </source>
</evidence>
<keyword evidence="10" id="KW-0285">Flavoprotein</keyword>
<evidence type="ECO:0000256" key="17">
    <source>
        <dbReference type="SAM" id="SignalP"/>
    </source>
</evidence>
<keyword evidence="9" id="KW-0272">Extracellular matrix</keyword>
<evidence type="ECO:0000256" key="1">
    <source>
        <dbReference type="ARBA" id="ARBA00001974"/>
    </source>
</evidence>
<keyword evidence="20" id="KW-1185">Reference proteome</keyword>
<feature type="binding site" evidence="16">
    <location>
        <position position="270"/>
    </location>
    <ligand>
        <name>FAD</name>
        <dbReference type="ChEBI" id="CHEBI:57692"/>
    </ligand>
</feature>
<dbReference type="Pfam" id="PF00732">
    <property type="entry name" value="GMC_oxred_N"/>
    <property type="match status" value="1"/>
</dbReference>
<comment type="cofactor">
    <cofactor evidence="1 16">
        <name>FAD</name>
        <dbReference type="ChEBI" id="CHEBI:57692"/>
    </cofactor>
</comment>
<proteinExistence type="inferred from homology"/>
<dbReference type="Gene3D" id="3.50.50.60">
    <property type="entry name" value="FAD/NAD(P)-binding domain"/>
    <property type="match status" value="1"/>
</dbReference>
<feature type="active site" description="Proton acceptor" evidence="15">
    <location>
        <position position="587"/>
    </location>
</feature>
<keyword evidence="11 16" id="KW-0274">FAD</keyword>
<evidence type="ECO:0000256" key="16">
    <source>
        <dbReference type="PIRSR" id="PIRSR000137-2"/>
    </source>
</evidence>
<dbReference type="PROSITE" id="PS00624">
    <property type="entry name" value="GMC_OXRED_2"/>
    <property type="match status" value="1"/>
</dbReference>
<dbReference type="Pfam" id="PF05199">
    <property type="entry name" value="GMC_oxred_C"/>
    <property type="match status" value="1"/>
</dbReference>
<evidence type="ECO:0000256" key="3">
    <source>
        <dbReference type="ARBA" id="ARBA00004496"/>
    </source>
</evidence>
<dbReference type="Gene3D" id="3.30.560.10">
    <property type="entry name" value="Glucose Oxidase, domain 3"/>
    <property type="match status" value="1"/>
</dbReference>
<evidence type="ECO:0000313" key="20">
    <source>
        <dbReference type="Proteomes" id="UP001220324"/>
    </source>
</evidence>
<dbReference type="PANTHER" id="PTHR11552:SF218">
    <property type="entry name" value="GLUCOSE-METHANOL-CHOLINE OXIDOREDUCTASE N-TERMINAL DOMAIN-CONTAINING PROTEIN"/>
    <property type="match status" value="1"/>
</dbReference>
<dbReference type="PIRSF" id="PIRSF000137">
    <property type="entry name" value="Alcohol_oxidase"/>
    <property type="match status" value="1"/>
</dbReference>
<dbReference type="InterPro" id="IPR007867">
    <property type="entry name" value="GMC_OxRtase_C"/>
</dbReference>
<evidence type="ECO:0000313" key="19">
    <source>
        <dbReference type="EMBL" id="KAJ5541061.1"/>
    </source>
</evidence>
<dbReference type="GO" id="GO:0050660">
    <property type="term" value="F:flavin adenine dinucleotide binding"/>
    <property type="evidence" value="ECO:0007669"/>
    <property type="project" value="InterPro"/>
</dbReference>
<organism evidence="19 20">
    <name type="scientific">Penicillium frequentans</name>
    <dbReference type="NCBI Taxonomy" id="3151616"/>
    <lineage>
        <taxon>Eukaryota</taxon>
        <taxon>Fungi</taxon>
        <taxon>Dikarya</taxon>
        <taxon>Ascomycota</taxon>
        <taxon>Pezizomycotina</taxon>
        <taxon>Eurotiomycetes</taxon>
        <taxon>Eurotiomycetidae</taxon>
        <taxon>Eurotiales</taxon>
        <taxon>Aspergillaceae</taxon>
        <taxon>Penicillium</taxon>
    </lineage>
</organism>
<evidence type="ECO:0000256" key="10">
    <source>
        <dbReference type="ARBA" id="ARBA00022630"/>
    </source>
</evidence>
<dbReference type="GO" id="GO:0005737">
    <property type="term" value="C:cytoplasm"/>
    <property type="evidence" value="ECO:0007669"/>
    <property type="project" value="UniProtKB-SubCell"/>
</dbReference>
<dbReference type="SUPFAM" id="SSF54373">
    <property type="entry name" value="FAD-linked reductases, C-terminal domain"/>
    <property type="match status" value="1"/>
</dbReference>
<evidence type="ECO:0000256" key="9">
    <source>
        <dbReference type="ARBA" id="ARBA00022530"/>
    </source>
</evidence>
<evidence type="ECO:0000256" key="2">
    <source>
        <dbReference type="ARBA" id="ARBA00004191"/>
    </source>
</evidence>
<dbReference type="GO" id="GO:0046562">
    <property type="term" value="F:beta-D-glucose oxidase activity"/>
    <property type="evidence" value="ECO:0007669"/>
    <property type="project" value="UniProtKB-EC"/>
</dbReference>
<comment type="similarity">
    <text evidence="5">Belongs to the GMC oxidoreductase family.</text>
</comment>
<evidence type="ECO:0000256" key="5">
    <source>
        <dbReference type="ARBA" id="ARBA00010790"/>
    </source>
</evidence>
<name>A0AAD6CX54_9EURO</name>
<feature type="signal peptide" evidence="17">
    <location>
        <begin position="1"/>
        <end position="23"/>
    </location>
</feature>
<keyword evidence="9" id="KW-0964">Secreted</keyword>
<comment type="subunit">
    <text evidence="6">Homodimer.</text>
</comment>